<feature type="compositionally biased region" description="Low complexity" evidence="5">
    <location>
        <begin position="328"/>
        <end position="340"/>
    </location>
</feature>
<keyword evidence="4" id="KW-0804">Transcription</keyword>
<evidence type="ECO:0000256" key="1">
    <source>
        <dbReference type="ARBA" id="ARBA00009437"/>
    </source>
</evidence>
<dbReference type="InterPro" id="IPR000847">
    <property type="entry name" value="LysR_HTH_N"/>
</dbReference>
<dbReference type="Pfam" id="PF03466">
    <property type="entry name" value="LysR_substrate"/>
    <property type="match status" value="1"/>
</dbReference>
<dbReference type="SUPFAM" id="SSF46785">
    <property type="entry name" value="Winged helix' DNA-binding domain"/>
    <property type="match status" value="1"/>
</dbReference>
<keyword evidence="8" id="KW-1185">Reference proteome</keyword>
<name>A0A7X0BYZ3_9ACTN</name>
<proteinExistence type="inferred from homology"/>
<keyword evidence="3 7" id="KW-0238">DNA-binding</keyword>
<dbReference type="FunFam" id="1.10.10.10:FF:000001">
    <property type="entry name" value="LysR family transcriptional regulator"/>
    <property type="match status" value="1"/>
</dbReference>
<dbReference type="PANTHER" id="PTHR30346">
    <property type="entry name" value="TRANSCRIPTIONAL DUAL REGULATOR HCAR-RELATED"/>
    <property type="match status" value="1"/>
</dbReference>
<dbReference type="Pfam" id="PF00126">
    <property type="entry name" value="HTH_1"/>
    <property type="match status" value="1"/>
</dbReference>
<dbReference type="PANTHER" id="PTHR30346:SF28">
    <property type="entry name" value="HTH-TYPE TRANSCRIPTIONAL REGULATOR CYNR"/>
    <property type="match status" value="1"/>
</dbReference>
<dbReference type="GO" id="GO:0003677">
    <property type="term" value="F:DNA binding"/>
    <property type="evidence" value="ECO:0007669"/>
    <property type="project" value="UniProtKB-KW"/>
</dbReference>
<comment type="caution">
    <text evidence="7">The sequence shown here is derived from an EMBL/GenBank/DDBJ whole genome shotgun (WGS) entry which is preliminary data.</text>
</comment>
<dbReference type="InterPro" id="IPR036388">
    <property type="entry name" value="WH-like_DNA-bd_sf"/>
</dbReference>
<gene>
    <name evidence="7" type="ORF">FHU36_000575</name>
</gene>
<reference evidence="7 8" key="1">
    <citation type="submission" date="2020-08" db="EMBL/GenBank/DDBJ databases">
        <title>Sequencing the genomes of 1000 actinobacteria strains.</title>
        <authorList>
            <person name="Klenk H.-P."/>
        </authorList>
    </citation>
    <scope>NUCLEOTIDE SEQUENCE [LARGE SCALE GENOMIC DNA]</scope>
    <source>
        <strain evidence="7 8">DSM 45913</strain>
    </source>
</reference>
<sequence>MDRPELALHQLHAFAVLAEELHFGRAAERLGIAQPPLSQQIGRLERRVGHPLFERGRRGPGGRVALTPAGRELLPAARRALEEVAAGLDAARRTGSGQAGRLRIGFAASLALTVLPRIVRAYGDRHPGVELEIREMTGAPQLAALREDAIDLGLLREPPDDADLVAEPVLTEPFVAVLPAGHPLAARRVVPVAALAGEPFVLLPRAAGPAFHDRIVAVCRAAGFEPRVAQRAVEWQTVSALVEAGLGVSLAPAGIRRVRLAGVAYRRVTPGTARTTVALCHRRDDRSPLVAGFLEAARGLEGAGPAVRRTGSGGLRRAAPRPAGPGGRPDTAPAGGLTSG</sequence>
<accession>A0A7X0BYZ3</accession>
<evidence type="ECO:0000256" key="4">
    <source>
        <dbReference type="ARBA" id="ARBA00023163"/>
    </source>
</evidence>
<feature type="region of interest" description="Disordered" evidence="5">
    <location>
        <begin position="304"/>
        <end position="340"/>
    </location>
</feature>
<dbReference type="AlphaFoldDB" id="A0A7X0BYZ3"/>
<evidence type="ECO:0000256" key="5">
    <source>
        <dbReference type="SAM" id="MobiDB-lite"/>
    </source>
</evidence>
<dbReference type="InterPro" id="IPR005119">
    <property type="entry name" value="LysR_subst-bd"/>
</dbReference>
<dbReference type="PRINTS" id="PR00039">
    <property type="entry name" value="HTHLYSR"/>
</dbReference>
<dbReference type="Gene3D" id="1.10.10.10">
    <property type="entry name" value="Winged helix-like DNA-binding domain superfamily/Winged helix DNA-binding domain"/>
    <property type="match status" value="1"/>
</dbReference>
<organism evidence="7 8">
    <name type="scientific">Nonomuraea muscovyensis</name>
    <dbReference type="NCBI Taxonomy" id="1124761"/>
    <lineage>
        <taxon>Bacteria</taxon>
        <taxon>Bacillati</taxon>
        <taxon>Actinomycetota</taxon>
        <taxon>Actinomycetes</taxon>
        <taxon>Streptosporangiales</taxon>
        <taxon>Streptosporangiaceae</taxon>
        <taxon>Nonomuraea</taxon>
    </lineage>
</organism>
<dbReference type="PROSITE" id="PS50931">
    <property type="entry name" value="HTH_LYSR"/>
    <property type="match status" value="1"/>
</dbReference>
<dbReference type="GO" id="GO:0032993">
    <property type="term" value="C:protein-DNA complex"/>
    <property type="evidence" value="ECO:0007669"/>
    <property type="project" value="TreeGrafter"/>
</dbReference>
<dbReference type="InterPro" id="IPR036390">
    <property type="entry name" value="WH_DNA-bd_sf"/>
</dbReference>
<evidence type="ECO:0000259" key="6">
    <source>
        <dbReference type="PROSITE" id="PS50931"/>
    </source>
</evidence>
<evidence type="ECO:0000313" key="8">
    <source>
        <dbReference type="Proteomes" id="UP000583800"/>
    </source>
</evidence>
<keyword evidence="2" id="KW-0805">Transcription regulation</keyword>
<feature type="domain" description="HTH lysR-type" evidence="6">
    <location>
        <begin position="1"/>
        <end position="67"/>
    </location>
</feature>
<dbReference type="Proteomes" id="UP000583800">
    <property type="component" value="Unassembled WGS sequence"/>
</dbReference>
<dbReference type="EMBL" id="JACHJB010000001">
    <property type="protein sequence ID" value="MBB6344066.1"/>
    <property type="molecule type" value="Genomic_DNA"/>
</dbReference>
<dbReference type="CDD" id="cd08414">
    <property type="entry name" value="PBP2_LTTR_aromatics_like"/>
    <property type="match status" value="1"/>
</dbReference>
<evidence type="ECO:0000256" key="2">
    <source>
        <dbReference type="ARBA" id="ARBA00023015"/>
    </source>
</evidence>
<protein>
    <submittedName>
        <fullName evidence="7">DNA-binding transcriptional LysR family regulator</fullName>
    </submittedName>
</protein>
<dbReference type="SUPFAM" id="SSF53850">
    <property type="entry name" value="Periplasmic binding protein-like II"/>
    <property type="match status" value="1"/>
</dbReference>
<dbReference type="RefSeq" id="WP_185082248.1">
    <property type="nucleotide sequence ID" value="NZ_JACHJB010000001.1"/>
</dbReference>
<dbReference type="Gene3D" id="3.40.190.10">
    <property type="entry name" value="Periplasmic binding protein-like II"/>
    <property type="match status" value="2"/>
</dbReference>
<comment type="similarity">
    <text evidence="1">Belongs to the LysR transcriptional regulatory family.</text>
</comment>
<evidence type="ECO:0000256" key="3">
    <source>
        <dbReference type="ARBA" id="ARBA00023125"/>
    </source>
</evidence>
<evidence type="ECO:0000313" key="7">
    <source>
        <dbReference type="EMBL" id="MBB6344066.1"/>
    </source>
</evidence>
<dbReference type="GO" id="GO:0003700">
    <property type="term" value="F:DNA-binding transcription factor activity"/>
    <property type="evidence" value="ECO:0007669"/>
    <property type="project" value="InterPro"/>
</dbReference>